<dbReference type="InterPro" id="IPR013046">
    <property type="entry name" value="GpV/Gp45"/>
</dbReference>
<dbReference type="NCBIfam" id="TIGR01644">
    <property type="entry name" value="phage_P2_V"/>
    <property type="match status" value="1"/>
</dbReference>
<dbReference type="Pfam" id="PF06890">
    <property type="entry name" value="Phage_Mu_Gp45"/>
    <property type="match status" value="1"/>
</dbReference>
<protein>
    <submittedName>
        <fullName evidence="2">Phage baseplate assembly protein V</fullName>
    </submittedName>
</protein>
<proteinExistence type="predicted"/>
<name>A0A841KAL4_9HYPH</name>
<dbReference type="RefSeq" id="WP_183335889.1">
    <property type="nucleotide sequence ID" value="NZ_BMHX01000007.1"/>
</dbReference>
<dbReference type="InterPro" id="IPR053861">
    <property type="entry name" value="Phage_Mu_Gp45_N"/>
</dbReference>
<evidence type="ECO:0000259" key="1">
    <source>
        <dbReference type="Pfam" id="PF06890"/>
    </source>
</evidence>
<keyword evidence="3" id="KW-1185">Reference proteome</keyword>
<dbReference type="AlphaFoldDB" id="A0A841KAL4"/>
<comment type="caution">
    <text evidence="2">The sequence shown here is derived from an EMBL/GenBank/DDBJ whole genome shotgun (WGS) entry which is preliminary data.</text>
</comment>
<sequence>MSDVHHLDDSVRAMIRRARLVSLDDGGGQQMMSLAGLKGDRPGRVPRVQPYGFTSNPPAGSVGVILSLGGRSDRAMVIGVEHEDYRPRNLPAGATAIYDQHGNMVSLVEQRLRVVHAQEVVIEAPQIVLQAGGSQMTISASGADINAPSLRHNGRNVGATHVHTNVQPGTGTTGEPAT</sequence>
<reference evidence="2 3" key="1">
    <citation type="submission" date="2020-08" db="EMBL/GenBank/DDBJ databases">
        <title>Genomic Encyclopedia of Type Strains, Phase IV (KMG-IV): sequencing the most valuable type-strain genomes for metagenomic binning, comparative biology and taxonomic classification.</title>
        <authorList>
            <person name="Goeker M."/>
        </authorList>
    </citation>
    <scope>NUCLEOTIDE SEQUENCE [LARGE SCALE GENOMIC DNA]</scope>
    <source>
        <strain evidence="2 3">DSM 101465</strain>
    </source>
</reference>
<organism evidence="2 3">
    <name type="scientific">Chelatococcus composti</name>
    <dbReference type="NCBI Taxonomy" id="1743235"/>
    <lineage>
        <taxon>Bacteria</taxon>
        <taxon>Pseudomonadati</taxon>
        <taxon>Pseudomonadota</taxon>
        <taxon>Alphaproteobacteria</taxon>
        <taxon>Hyphomicrobiales</taxon>
        <taxon>Chelatococcaceae</taxon>
        <taxon>Chelatococcus</taxon>
    </lineage>
</organism>
<feature type="domain" description="Bacteriophage Mu Gp45 N-terminal" evidence="1">
    <location>
        <begin position="17"/>
        <end position="83"/>
    </location>
</feature>
<dbReference type="Proteomes" id="UP000588017">
    <property type="component" value="Unassembled WGS sequence"/>
</dbReference>
<accession>A0A841KAL4</accession>
<dbReference type="EMBL" id="JACHEH010000007">
    <property type="protein sequence ID" value="MBB6169491.1"/>
    <property type="molecule type" value="Genomic_DNA"/>
</dbReference>
<gene>
    <name evidence="2" type="ORF">HNQ73_003133</name>
</gene>
<evidence type="ECO:0000313" key="2">
    <source>
        <dbReference type="EMBL" id="MBB6169491.1"/>
    </source>
</evidence>
<evidence type="ECO:0000313" key="3">
    <source>
        <dbReference type="Proteomes" id="UP000588017"/>
    </source>
</evidence>